<dbReference type="InterPro" id="IPR029052">
    <property type="entry name" value="Metallo-depent_PP-like"/>
</dbReference>
<dbReference type="EMBL" id="MFGM01000074">
    <property type="protein sequence ID" value="OGF34288.1"/>
    <property type="molecule type" value="Genomic_DNA"/>
</dbReference>
<comment type="caution">
    <text evidence="1">The sequence shown here is derived from an EMBL/GenBank/DDBJ whole genome shotgun (WGS) entry which is preliminary data.</text>
</comment>
<evidence type="ECO:0000313" key="2">
    <source>
        <dbReference type="Proteomes" id="UP000178656"/>
    </source>
</evidence>
<name>A0A1F5T5N9_9BACT</name>
<proteinExistence type="predicted"/>
<dbReference type="Proteomes" id="UP000178656">
    <property type="component" value="Unassembled WGS sequence"/>
</dbReference>
<reference evidence="1 2" key="1">
    <citation type="journal article" date="2016" name="Nat. Commun.">
        <title>Thousands of microbial genomes shed light on interconnected biogeochemical processes in an aquifer system.</title>
        <authorList>
            <person name="Anantharaman K."/>
            <person name="Brown C.T."/>
            <person name="Hug L.A."/>
            <person name="Sharon I."/>
            <person name="Castelle C.J."/>
            <person name="Probst A.J."/>
            <person name="Thomas B.C."/>
            <person name="Singh A."/>
            <person name="Wilkins M.J."/>
            <person name="Karaoz U."/>
            <person name="Brodie E.L."/>
            <person name="Williams K.H."/>
            <person name="Hubbard S.S."/>
            <person name="Banfield J.F."/>
        </authorList>
    </citation>
    <scope>NUCLEOTIDE SEQUENCE [LARGE SCALE GENOMIC DNA]</scope>
</reference>
<dbReference type="Gene3D" id="3.60.21.10">
    <property type="match status" value="1"/>
</dbReference>
<organism evidence="1 2">
    <name type="scientific">Candidatus Falkowbacteria bacterium RIFOXYC2_FULL_48_21</name>
    <dbReference type="NCBI Taxonomy" id="1798005"/>
    <lineage>
        <taxon>Bacteria</taxon>
        <taxon>Candidatus Falkowiibacteriota</taxon>
    </lineage>
</organism>
<dbReference type="SUPFAM" id="SSF56300">
    <property type="entry name" value="Metallo-dependent phosphatases"/>
    <property type="match status" value="1"/>
</dbReference>
<gene>
    <name evidence="1" type="ORF">A2482_00655</name>
</gene>
<dbReference type="CDD" id="cd00838">
    <property type="entry name" value="MPP_superfamily"/>
    <property type="match status" value="1"/>
</dbReference>
<evidence type="ECO:0000313" key="1">
    <source>
        <dbReference type="EMBL" id="OGF34288.1"/>
    </source>
</evidence>
<accession>A0A1F5T5N9</accession>
<dbReference type="PIRSF" id="PIRSF000883">
    <property type="entry name" value="Pesterase_MJ0912"/>
    <property type="match status" value="1"/>
</dbReference>
<protein>
    <submittedName>
        <fullName evidence="1">Uncharacterized protein</fullName>
    </submittedName>
</protein>
<dbReference type="AlphaFoldDB" id="A0A1F5T5N9"/>
<sequence>MKFAVISEVCGNLVALQAFLADVAKRNVDFILCLGNFLGFGPRPIECLNIVTGKQFRTTKGSLEFLASESAIAGPVSLSDEEWHMLLWLRNRLSENEQKKLRQLPMKLKIHLTDKGDQSLLMCHTSLEDENVNDSADNTMRIHTELGLLAKEYRQEGVNVLCLGNNSYPIFMSSRGQHVERNCDRFGQKFHLSMGHYYLINPGSIGRPPDSPLLKKDESTYAIIEADGKDVSLVYYRVRYAVELHIKELKEKKFSHAYVRQFE</sequence>
<dbReference type="InterPro" id="IPR011152">
    <property type="entry name" value="Pesterase_MJ0912"/>
</dbReference>